<dbReference type="PANTHER" id="PTHR31138:SF1">
    <property type="entry name" value="PDZ DOMAIN-CONTAINING PROTEIN"/>
    <property type="match status" value="1"/>
</dbReference>
<dbReference type="VEuPathDB" id="FungiDB:BD410DRAFT_687000"/>
<feature type="non-terminal residue" evidence="2">
    <location>
        <position position="1"/>
    </location>
</feature>
<accession>A0A4Y7PF82</accession>
<dbReference type="STRING" id="50990.A0A4Y7PF82"/>
<feature type="non-terminal residue" evidence="2">
    <location>
        <position position="95"/>
    </location>
</feature>
<name>A0A4Y7PF82_9AGAM</name>
<evidence type="ECO:0000313" key="2">
    <source>
        <dbReference type="EMBL" id="TDL14084.1"/>
    </source>
</evidence>
<organism evidence="2 3">
    <name type="scientific">Rickenella mellea</name>
    <dbReference type="NCBI Taxonomy" id="50990"/>
    <lineage>
        <taxon>Eukaryota</taxon>
        <taxon>Fungi</taxon>
        <taxon>Dikarya</taxon>
        <taxon>Basidiomycota</taxon>
        <taxon>Agaricomycotina</taxon>
        <taxon>Agaricomycetes</taxon>
        <taxon>Hymenochaetales</taxon>
        <taxon>Rickenellaceae</taxon>
        <taxon>Rickenella</taxon>
    </lineage>
</organism>
<dbReference type="OrthoDB" id="19394at2759"/>
<dbReference type="AlphaFoldDB" id="A0A4Y7PF82"/>
<dbReference type="InterPro" id="IPR045967">
    <property type="entry name" value="HAM1-like_N"/>
</dbReference>
<feature type="domain" description="HAM1-like N-terminal" evidence="1">
    <location>
        <begin position="5"/>
        <end position="95"/>
    </location>
</feature>
<gene>
    <name evidence="2" type="ORF">BD410DRAFT_687000</name>
</gene>
<dbReference type="EMBL" id="ML170394">
    <property type="protein sequence ID" value="TDL14084.1"/>
    <property type="molecule type" value="Genomic_DNA"/>
</dbReference>
<sequence>SEHPPAGAVTSPVDKQAKEADVDRMAFRQGRMPDNQQIDQTLAYVRDHLPIHVNKLSPEGKKFIQDLRDIVETARLMVAEKNADELFRNFIWHTR</sequence>
<protein>
    <recommendedName>
        <fullName evidence="1">HAM1-like N-terminal domain-containing protein</fullName>
    </recommendedName>
</protein>
<keyword evidence="3" id="KW-1185">Reference proteome</keyword>
<evidence type="ECO:0000259" key="1">
    <source>
        <dbReference type="Pfam" id="PF19343"/>
    </source>
</evidence>
<dbReference type="Pfam" id="PF19343">
    <property type="entry name" value="HAM1_N"/>
    <property type="match status" value="1"/>
</dbReference>
<evidence type="ECO:0000313" key="3">
    <source>
        <dbReference type="Proteomes" id="UP000294933"/>
    </source>
</evidence>
<dbReference type="PANTHER" id="PTHR31138">
    <property type="entry name" value="CHROMOSOME 19, WHOLE GENOME SHOTGUN SEQUENCE"/>
    <property type="match status" value="1"/>
</dbReference>
<dbReference type="Proteomes" id="UP000294933">
    <property type="component" value="Unassembled WGS sequence"/>
</dbReference>
<proteinExistence type="predicted"/>
<reference evidence="2 3" key="1">
    <citation type="submission" date="2018-06" db="EMBL/GenBank/DDBJ databases">
        <title>A transcriptomic atlas of mushroom development highlights an independent origin of complex multicellularity.</title>
        <authorList>
            <consortium name="DOE Joint Genome Institute"/>
            <person name="Krizsan K."/>
            <person name="Almasi E."/>
            <person name="Merenyi Z."/>
            <person name="Sahu N."/>
            <person name="Viragh M."/>
            <person name="Koszo T."/>
            <person name="Mondo S."/>
            <person name="Kiss B."/>
            <person name="Balint B."/>
            <person name="Kues U."/>
            <person name="Barry K."/>
            <person name="Hegedus J.C."/>
            <person name="Henrissat B."/>
            <person name="Johnson J."/>
            <person name="Lipzen A."/>
            <person name="Ohm R."/>
            <person name="Nagy I."/>
            <person name="Pangilinan J."/>
            <person name="Yan J."/>
            <person name="Xiong Y."/>
            <person name="Grigoriev I.V."/>
            <person name="Hibbett D.S."/>
            <person name="Nagy L.G."/>
        </authorList>
    </citation>
    <scope>NUCLEOTIDE SEQUENCE [LARGE SCALE GENOMIC DNA]</scope>
    <source>
        <strain evidence="2 3">SZMC22713</strain>
    </source>
</reference>